<reference evidence="1 2" key="1">
    <citation type="journal article" date="2019" name="Int. J. Syst. Evol. Microbiol.">
        <title>The Global Catalogue of Microorganisms (GCM) 10K type strain sequencing project: providing services to taxonomists for standard genome sequencing and annotation.</title>
        <authorList>
            <consortium name="The Broad Institute Genomics Platform"/>
            <consortium name="The Broad Institute Genome Sequencing Center for Infectious Disease"/>
            <person name="Wu L."/>
            <person name="Ma J."/>
        </authorList>
    </citation>
    <scope>NUCLEOTIDE SEQUENCE [LARGE SCALE GENOMIC DNA]</scope>
    <source>
        <strain evidence="1 2">JCM 14545</strain>
    </source>
</reference>
<organism evidence="1 2">
    <name type="scientific">Amycolatopsis minnesotensis</name>
    <dbReference type="NCBI Taxonomy" id="337894"/>
    <lineage>
        <taxon>Bacteria</taxon>
        <taxon>Bacillati</taxon>
        <taxon>Actinomycetota</taxon>
        <taxon>Actinomycetes</taxon>
        <taxon>Pseudonocardiales</taxon>
        <taxon>Pseudonocardiaceae</taxon>
        <taxon>Amycolatopsis</taxon>
    </lineage>
</organism>
<keyword evidence="2" id="KW-1185">Reference proteome</keyword>
<evidence type="ECO:0000313" key="1">
    <source>
        <dbReference type="EMBL" id="GAA1940345.1"/>
    </source>
</evidence>
<protein>
    <submittedName>
        <fullName evidence="1">Uncharacterized protein</fullName>
    </submittedName>
</protein>
<gene>
    <name evidence="1" type="ORF">GCM10009754_04390</name>
</gene>
<proteinExistence type="predicted"/>
<dbReference type="EMBL" id="BAAANN010000002">
    <property type="protein sequence ID" value="GAA1940345.1"/>
    <property type="molecule type" value="Genomic_DNA"/>
</dbReference>
<comment type="caution">
    <text evidence="1">The sequence shown here is derived from an EMBL/GenBank/DDBJ whole genome shotgun (WGS) entry which is preliminary data.</text>
</comment>
<dbReference type="Proteomes" id="UP001501116">
    <property type="component" value="Unassembled WGS sequence"/>
</dbReference>
<sequence>MEKTAKTLDRIYRYITKAADPEVWGVTKWANLAWPIVDLAHYGEILTSGITETGWSSVEDLDRYLIEHFDDYCDFA</sequence>
<accession>A0ABN2Q346</accession>
<name>A0ABN2Q346_9PSEU</name>
<evidence type="ECO:0000313" key="2">
    <source>
        <dbReference type="Proteomes" id="UP001501116"/>
    </source>
</evidence>